<proteinExistence type="predicted"/>
<protein>
    <submittedName>
        <fullName evidence="2">Uncharacterized protein</fullName>
    </submittedName>
</protein>
<evidence type="ECO:0000313" key="2">
    <source>
        <dbReference type="EMBL" id="SNS06987.1"/>
    </source>
</evidence>
<dbReference type="EMBL" id="FZNY01000006">
    <property type="protein sequence ID" value="SNS06987.1"/>
    <property type="molecule type" value="Genomic_DNA"/>
</dbReference>
<keyword evidence="1" id="KW-0175">Coiled coil</keyword>
<organism evidence="2 3">
    <name type="scientific">Dokdonia pacifica</name>
    <dbReference type="NCBI Taxonomy" id="1627892"/>
    <lineage>
        <taxon>Bacteria</taxon>
        <taxon>Pseudomonadati</taxon>
        <taxon>Bacteroidota</taxon>
        <taxon>Flavobacteriia</taxon>
        <taxon>Flavobacteriales</taxon>
        <taxon>Flavobacteriaceae</taxon>
        <taxon>Dokdonia</taxon>
    </lineage>
</organism>
<evidence type="ECO:0000313" key="3">
    <source>
        <dbReference type="Proteomes" id="UP000198379"/>
    </source>
</evidence>
<gene>
    <name evidence="2" type="ORF">SAMN06265376_106157</name>
</gene>
<dbReference type="OrthoDB" id="1139121at2"/>
<sequence length="148" mass="17975">MYTNQYKFKYLEWYSPEEIHNTTLKWQSEIEFIEVEWNFLKELLSDNTLLLLSETDFEKTKKHISKLSGYKTKIADLKKLLEEHRNALEVLIDEVNELQKEKAFKERHVLLELKIQDFNDTYKRIKNDAFDIMKESLKKRKQKTLLSK</sequence>
<dbReference type="Proteomes" id="UP000198379">
    <property type="component" value="Unassembled WGS sequence"/>
</dbReference>
<name>A0A239BFU2_9FLAO</name>
<accession>A0A239BFU2</accession>
<evidence type="ECO:0000256" key="1">
    <source>
        <dbReference type="SAM" id="Coils"/>
    </source>
</evidence>
<keyword evidence="3" id="KW-1185">Reference proteome</keyword>
<feature type="coiled-coil region" evidence="1">
    <location>
        <begin position="67"/>
        <end position="108"/>
    </location>
</feature>
<reference evidence="2 3" key="1">
    <citation type="submission" date="2017-06" db="EMBL/GenBank/DDBJ databases">
        <authorList>
            <person name="Kim H.J."/>
            <person name="Triplett B.A."/>
        </authorList>
    </citation>
    <scope>NUCLEOTIDE SEQUENCE [LARGE SCALE GENOMIC DNA]</scope>
    <source>
        <strain evidence="2 3">DSM 25597</strain>
    </source>
</reference>
<dbReference type="AlphaFoldDB" id="A0A239BFU2"/>
<dbReference type="RefSeq" id="WP_089372771.1">
    <property type="nucleotide sequence ID" value="NZ_BMEP01000005.1"/>
</dbReference>